<keyword evidence="4 6" id="KW-0663">Pyridoxal phosphate</keyword>
<dbReference type="GO" id="GO:0019752">
    <property type="term" value="P:carboxylic acid metabolic process"/>
    <property type="evidence" value="ECO:0007669"/>
    <property type="project" value="InterPro"/>
</dbReference>
<evidence type="ECO:0000256" key="3">
    <source>
        <dbReference type="ARBA" id="ARBA00022793"/>
    </source>
</evidence>
<comment type="similarity">
    <text evidence="2 6">Belongs to the group II decarboxylase family.</text>
</comment>
<name>A0A3S5CPG1_9PLAT</name>
<comment type="cofactor">
    <cofactor evidence="1 6">
        <name>pyridoxal 5'-phosphate</name>
        <dbReference type="ChEBI" id="CHEBI:597326"/>
    </cofactor>
</comment>
<dbReference type="GO" id="GO:0030170">
    <property type="term" value="F:pyridoxal phosphate binding"/>
    <property type="evidence" value="ECO:0007669"/>
    <property type="project" value="InterPro"/>
</dbReference>
<dbReference type="Pfam" id="PF00282">
    <property type="entry name" value="Pyridoxal_deC"/>
    <property type="match status" value="1"/>
</dbReference>
<keyword evidence="3" id="KW-0210">Decarboxylase</keyword>
<dbReference type="EMBL" id="CAAALY010255162">
    <property type="protein sequence ID" value="VEL37497.1"/>
    <property type="molecule type" value="Genomic_DNA"/>
</dbReference>
<dbReference type="GO" id="GO:0005737">
    <property type="term" value="C:cytoplasm"/>
    <property type="evidence" value="ECO:0007669"/>
    <property type="project" value="TreeGrafter"/>
</dbReference>
<dbReference type="Proteomes" id="UP000784294">
    <property type="component" value="Unassembled WGS sequence"/>
</dbReference>
<dbReference type="GO" id="GO:0016831">
    <property type="term" value="F:carboxy-lyase activity"/>
    <property type="evidence" value="ECO:0007669"/>
    <property type="project" value="UniProtKB-KW"/>
</dbReference>
<proteinExistence type="inferred from homology"/>
<evidence type="ECO:0000256" key="4">
    <source>
        <dbReference type="ARBA" id="ARBA00022898"/>
    </source>
</evidence>
<reference evidence="7" key="1">
    <citation type="submission" date="2018-11" db="EMBL/GenBank/DDBJ databases">
        <authorList>
            <consortium name="Pathogen Informatics"/>
        </authorList>
    </citation>
    <scope>NUCLEOTIDE SEQUENCE</scope>
</reference>
<accession>A0A3S5CPG1</accession>
<dbReference type="PANTHER" id="PTHR45677">
    <property type="entry name" value="GLUTAMATE DECARBOXYLASE-RELATED"/>
    <property type="match status" value="1"/>
</dbReference>
<dbReference type="PANTHER" id="PTHR45677:SF8">
    <property type="entry name" value="CYSTEINE SULFINIC ACID DECARBOXYLASE"/>
    <property type="match status" value="1"/>
</dbReference>
<keyword evidence="5 6" id="KW-0456">Lyase</keyword>
<evidence type="ECO:0000256" key="2">
    <source>
        <dbReference type="ARBA" id="ARBA00009533"/>
    </source>
</evidence>
<gene>
    <name evidence="7" type="ORF">PXEA_LOCUS30937</name>
</gene>
<dbReference type="SUPFAM" id="SSF53383">
    <property type="entry name" value="PLP-dependent transferases"/>
    <property type="match status" value="1"/>
</dbReference>
<dbReference type="InterPro" id="IPR015424">
    <property type="entry name" value="PyrdxlP-dep_Trfase"/>
</dbReference>
<keyword evidence="8" id="KW-1185">Reference proteome</keyword>
<dbReference type="InterPro" id="IPR002129">
    <property type="entry name" value="PyrdxlP-dep_de-COase"/>
</dbReference>
<organism evidence="7 8">
    <name type="scientific">Protopolystoma xenopodis</name>
    <dbReference type="NCBI Taxonomy" id="117903"/>
    <lineage>
        <taxon>Eukaryota</taxon>
        <taxon>Metazoa</taxon>
        <taxon>Spiralia</taxon>
        <taxon>Lophotrochozoa</taxon>
        <taxon>Platyhelminthes</taxon>
        <taxon>Monogenea</taxon>
        <taxon>Polyopisthocotylea</taxon>
        <taxon>Polystomatidea</taxon>
        <taxon>Polystomatidae</taxon>
        <taxon>Protopolystoma</taxon>
    </lineage>
</organism>
<dbReference type="Gene3D" id="3.40.640.10">
    <property type="entry name" value="Type I PLP-dependent aspartate aminotransferase-like (Major domain)"/>
    <property type="match status" value="1"/>
</dbReference>
<protein>
    <submittedName>
        <fullName evidence="7">Uncharacterized protein</fullName>
    </submittedName>
</protein>
<evidence type="ECO:0000313" key="7">
    <source>
        <dbReference type="EMBL" id="VEL37497.1"/>
    </source>
</evidence>
<evidence type="ECO:0000313" key="8">
    <source>
        <dbReference type="Proteomes" id="UP000784294"/>
    </source>
</evidence>
<sequence length="64" mass="7564">MPDIMQACNGMSAEYLFQKDKQYDTSYDTGDKAIQCGRRNDIFKLWLMWRAKVSHRTNERLSVT</sequence>
<dbReference type="OrthoDB" id="392571at2759"/>
<dbReference type="InterPro" id="IPR015421">
    <property type="entry name" value="PyrdxlP-dep_Trfase_major"/>
</dbReference>
<evidence type="ECO:0000256" key="5">
    <source>
        <dbReference type="ARBA" id="ARBA00023239"/>
    </source>
</evidence>
<evidence type="ECO:0000256" key="6">
    <source>
        <dbReference type="RuleBase" id="RU000382"/>
    </source>
</evidence>
<comment type="caution">
    <text evidence="7">The sequence shown here is derived from an EMBL/GenBank/DDBJ whole genome shotgun (WGS) entry which is preliminary data.</text>
</comment>
<evidence type="ECO:0000256" key="1">
    <source>
        <dbReference type="ARBA" id="ARBA00001933"/>
    </source>
</evidence>
<dbReference type="AlphaFoldDB" id="A0A3S5CPG1"/>